<accession>A0A0D2CK72</accession>
<reference evidence="3 4" key="1">
    <citation type="submission" date="2015-01" db="EMBL/GenBank/DDBJ databases">
        <title>The Genome Sequence of Cladophialophora immunda CBS83496.</title>
        <authorList>
            <consortium name="The Broad Institute Genomics Platform"/>
            <person name="Cuomo C."/>
            <person name="de Hoog S."/>
            <person name="Gorbushina A."/>
            <person name="Stielow B."/>
            <person name="Teixiera M."/>
            <person name="Abouelleil A."/>
            <person name="Chapman S.B."/>
            <person name="Priest M."/>
            <person name="Young S.K."/>
            <person name="Wortman J."/>
            <person name="Nusbaum C."/>
            <person name="Birren B."/>
        </authorList>
    </citation>
    <scope>NUCLEOTIDE SEQUENCE [LARGE SCALE GENOMIC DNA]</scope>
    <source>
        <strain evidence="3 4">CBS 83496</strain>
    </source>
</reference>
<keyword evidence="4" id="KW-1185">Reference proteome</keyword>
<organism evidence="3 4">
    <name type="scientific">Cladophialophora immunda</name>
    <dbReference type="NCBI Taxonomy" id="569365"/>
    <lineage>
        <taxon>Eukaryota</taxon>
        <taxon>Fungi</taxon>
        <taxon>Dikarya</taxon>
        <taxon>Ascomycota</taxon>
        <taxon>Pezizomycotina</taxon>
        <taxon>Eurotiomycetes</taxon>
        <taxon>Chaetothyriomycetidae</taxon>
        <taxon>Chaetothyriales</taxon>
        <taxon>Herpotrichiellaceae</taxon>
        <taxon>Cladophialophora</taxon>
    </lineage>
</organism>
<name>A0A0D2CK72_9EURO</name>
<dbReference type="GO" id="GO:0005524">
    <property type="term" value="F:ATP binding"/>
    <property type="evidence" value="ECO:0007669"/>
    <property type="project" value="InterPro"/>
</dbReference>
<dbReference type="Proteomes" id="UP000054466">
    <property type="component" value="Unassembled WGS sequence"/>
</dbReference>
<dbReference type="Gene3D" id="3.40.50.300">
    <property type="entry name" value="P-loop containing nucleotide triphosphate hydrolases"/>
    <property type="match status" value="1"/>
</dbReference>
<dbReference type="SUPFAM" id="SSF52540">
    <property type="entry name" value="P-loop containing nucleoside triphosphate hydrolases"/>
    <property type="match status" value="1"/>
</dbReference>
<dbReference type="InterPro" id="IPR003593">
    <property type="entry name" value="AAA+_ATPase"/>
</dbReference>
<dbReference type="PANTHER" id="PTHR46411:SF3">
    <property type="entry name" value="AAA+ ATPASE DOMAIN-CONTAINING PROTEIN"/>
    <property type="match status" value="1"/>
</dbReference>
<evidence type="ECO:0000259" key="2">
    <source>
        <dbReference type="SMART" id="SM00382"/>
    </source>
</evidence>
<dbReference type="RefSeq" id="XP_016251744.1">
    <property type="nucleotide sequence ID" value="XM_016389842.1"/>
</dbReference>
<evidence type="ECO:0000256" key="1">
    <source>
        <dbReference type="SAM" id="MobiDB-lite"/>
    </source>
</evidence>
<dbReference type="HOGENOM" id="CLU_004471_6_3_1"/>
<sequence length="733" mass="83082">MDVSFTPNNPDWVYLGLTADDLDMMMPKYPLKDSIPHIHYLDPDVGAAPTVQTFYEGPPKCRCCSNWIEKAPVQVPEAAKERYDEACIRVFKTKDHDTHSARIGGLAAVKNDIIEVQGKVLVNFLRPILAEVGFIPPLKTKITFTAPFRELYFAHRKIVQAAAALDAISDVSRHVGVLVATIEEIFADTVKQVTDLLSRQSITFEYLWTLFAMHSTVYLKESLGNRVYEVTRTEYIDTKVLYGERDVSERTSKPDVFEVEFRNFMFDGTNFGVTHDSQYIPKFKGVRRITSLEVYPLAYHSNPNIAHDCYFRGEKILDLQDMVYCSYNGPATTISVGESSTRHVNERVIVDPYGARKFMSEGGADHADAEEPEEMLQTEGSQGNREQTKASLPRLHRRSRRPNKAEQARNRDFLQAKPEHLVTMNPNIEAYLLSTNEWIKCNLEYFEPIEWNARAFDYLVLDKDVKDMLKTSVDLHNEGSRRDDGLIAGKGDGLIVLLSGLTGTGKTLTVEAVADKLKKPLFRLRPDRLGSSPQSMGKRLHDACELALHWRAILLLDGADSLLSKRTRHGGVRDEMAAVLLHHLEYYRGIMFMTTNLVDDVDHAVSSRVRIHIRHKPLTAPQRLMLWETFLALSKPASQPFLVGHDGDVLVILSQQEWEQLAAWKLNGREIANVAKNTVVWCRARNYVITLDSLEKMIPLTTPLAEKETDDPESASDLNSQSRPRKRARTTQV</sequence>
<dbReference type="Pfam" id="PF00004">
    <property type="entry name" value="AAA"/>
    <property type="match status" value="1"/>
</dbReference>
<dbReference type="Pfam" id="PF22942">
    <property type="entry name" value="DUF7025"/>
    <property type="match status" value="1"/>
</dbReference>
<dbReference type="OrthoDB" id="10042665at2759"/>
<dbReference type="PANTHER" id="PTHR46411">
    <property type="entry name" value="FAMILY ATPASE, PUTATIVE-RELATED"/>
    <property type="match status" value="1"/>
</dbReference>
<dbReference type="VEuPathDB" id="FungiDB:PV07_03170"/>
<dbReference type="STRING" id="569365.A0A0D2CK72"/>
<feature type="compositionally biased region" description="Basic and acidic residues" evidence="1">
    <location>
        <begin position="403"/>
        <end position="413"/>
    </location>
</feature>
<dbReference type="SMART" id="SM00382">
    <property type="entry name" value="AAA"/>
    <property type="match status" value="1"/>
</dbReference>
<feature type="compositionally biased region" description="Basic residues" evidence="1">
    <location>
        <begin position="723"/>
        <end position="733"/>
    </location>
</feature>
<dbReference type="InterPro" id="IPR027417">
    <property type="entry name" value="P-loop_NTPase"/>
</dbReference>
<feature type="domain" description="AAA+ ATPase" evidence="2">
    <location>
        <begin position="492"/>
        <end position="619"/>
    </location>
</feature>
<dbReference type="InterPro" id="IPR054289">
    <property type="entry name" value="DUF7025"/>
</dbReference>
<dbReference type="GeneID" id="27342364"/>
<evidence type="ECO:0000313" key="4">
    <source>
        <dbReference type="Proteomes" id="UP000054466"/>
    </source>
</evidence>
<dbReference type="InterPro" id="IPR003959">
    <property type="entry name" value="ATPase_AAA_core"/>
</dbReference>
<dbReference type="AlphaFoldDB" id="A0A0D2CK72"/>
<dbReference type="EMBL" id="KN847041">
    <property type="protein sequence ID" value="KIW31528.1"/>
    <property type="molecule type" value="Genomic_DNA"/>
</dbReference>
<gene>
    <name evidence="3" type="ORF">PV07_03170</name>
</gene>
<dbReference type="GO" id="GO:0016887">
    <property type="term" value="F:ATP hydrolysis activity"/>
    <property type="evidence" value="ECO:0007669"/>
    <property type="project" value="InterPro"/>
</dbReference>
<protein>
    <recommendedName>
        <fullName evidence="2">AAA+ ATPase domain-containing protein</fullName>
    </recommendedName>
</protein>
<evidence type="ECO:0000313" key="3">
    <source>
        <dbReference type="EMBL" id="KIW31528.1"/>
    </source>
</evidence>
<proteinExistence type="predicted"/>
<feature type="region of interest" description="Disordered" evidence="1">
    <location>
        <begin position="703"/>
        <end position="733"/>
    </location>
</feature>
<feature type="region of interest" description="Disordered" evidence="1">
    <location>
        <begin position="360"/>
        <end position="413"/>
    </location>
</feature>